<sequence length="147" mass="17191">MDRDELLKLDNQLCFTIYACSKEIIRIYRPFLAELGLTYTQYVVLLVLWEKDDINLKELGERLYLDSGTLTPLLKKMEAAGLLFRQRSQEDERHIFIRLTEQGQELKKAAYETLQKAFCNMPISVEEAISLRGQLKTLLNRLPSVHR</sequence>
<dbReference type="GO" id="GO:0003677">
    <property type="term" value="F:DNA binding"/>
    <property type="evidence" value="ECO:0007669"/>
    <property type="project" value="UniProtKB-KW"/>
</dbReference>
<proteinExistence type="predicted"/>
<dbReference type="GO" id="GO:0006950">
    <property type="term" value="P:response to stress"/>
    <property type="evidence" value="ECO:0007669"/>
    <property type="project" value="TreeGrafter"/>
</dbReference>
<name>A0A6I3SP13_HELMO</name>
<dbReference type="PRINTS" id="PR00598">
    <property type="entry name" value="HTHMARR"/>
</dbReference>
<evidence type="ECO:0000256" key="5">
    <source>
        <dbReference type="ARBA" id="ARBA00023163"/>
    </source>
</evidence>
<dbReference type="GO" id="GO:0003700">
    <property type="term" value="F:DNA-binding transcription factor activity"/>
    <property type="evidence" value="ECO:0007669"/>
    <property type="project" value="InterPro"/>
</dbReference>
<evidence type="ECO:0000256" key="1">
    <source>
        <dbReference type="ARBA" id="ARBA00004496"/>
    </source>
</evidence>
<keyword evidence="3" id="KW-0805">Transcription regulation</keyword>
<evidence type="ECO:0000313" key="7">
    <source>
        <dbReference type="EMBL" id="MTV50639.1"/>
    </source>
</evidence>
<evidence type="ECO:0000256" key="2">
    <source>
        <dbReference type="ARBA" id="ARBA00022490"/>
    </source>
</evidence>
<organism evidence="7 8">
    <name type="scientific">Heliobacterium mobile</name>
    <name type="common">Heliobacillus mobilis</name>
    <dbReference type="NCBI Taxonomy" id="28064"/>
    <lineage>
        <taxon>Bacteria</taxon>
        <taxon>Bacillati</taxon>
        <taxon>Bacillota</taxon>
        <taxon>Clostridia</taxon>
        <taxon>Eubacteriales</taxon>
        <taxon>Heliobacteriaceae</taxon>
        <taxon>Heliobacterium</taxon>
    </lineage>
</organism>
<keyword evidence="4" id="KW-0238">DNA-binding</keyword>
<evidence type="ECO:0000259" key="6">
    <source>
        <dbReference type="PROSITE" id="PS50995"/>
    </source>
</evidence>
<evidence type="ECO:0000256" key="4">
    <source>
        <dbReference type="ARBA" id="ARBA00023125"/>
    </source>
</evidence>
<dbReference type="InterPro" id="IPR036390">
    <property type="entry name" value="WH_DNA-bd_sf"/>
</dbReference>
<gene>
    <name evidence="7" type="ORF">GJ688_17010</name>
</gene>
<evidence type="ECO:0000313" key="8">
    <source>
        <dbReference type="Proteomes" id="UP000430670"/>
    </source>
</evidence>
<dbReference type="Gene3D" id="1.10.10.10">
    <property type="entry name" value="Winged helix-like DNA-binding domain superfamily/Winged helix DNA-binding domain"/>
    <property type="match status" value="1"/>
</dbReference>
<dbReference type="Pfam" id="PF22381">
    <property type="entry name" value="Staph_reg_Sar_Rot"/>
    <property type="match status" value="1"/>
</dbReference>
<dbReference type="GO" id="GO:0005737">
    <property type="term" value="C:cytoplasm"/>
    <property type="evidence" value="ECO:0007669"/>
    <property type="project" value="UniProtKB-SubCell"/>
</dbReference>
<dbReference type="InterPro" id="IPR000835">
    <property type="entry name" value="HTH_MarR-typ"/>
</dbReference>
<dbReference type="InterPro" id="IPR036388">
    <property type="entry name" value="WH-like_DNA-bd_sf"/>
</dbReference>
<dbReference type="InterPro" id="IPR055166">
    <property type="entry name" value="Transc_reg_Sar_Rot_HTH"/>
</dbReference>
<keyword evidence="8" id="KW-1185">Reference proteome</keyword>
<dbReference type="Proteomes" id="UP000430670">
    <property type="component" value="Unassembled WGS sequence"/>
</dbReference>
<comment type="subcellular location">
    <subcellularLocation>
        <location evidence="1">Cytoplasm</location>
    </subcellularLocation>
</comment>
<comment type="caution">
    <text evidence="7">The sequence shown here is derived from an EMBL/GenBank/DDBJ whole genome shotgun (WGS) entry which is preliminary data.</text>
</comment>
<dbReference type="FunFam" id="1.10.10.10:FF:000163">
    <property type="entry name" value="MarR family transcriptional regulator"/>
    <property type="match status" value="1"/>
</dbReference>
<dbReference type="InterPro" id="IPR039422">
    <property type="entry name" value="MarR/SlyA-like"/>
</dbReference>
<dbReference type="RefSeq" id="WP_155477716.1">
    <property type="nucleotide sequence ID" value="NZ_WNKU01000030.1"/>
</dbReference>
<dbReference type="PANTHER" id="PTHR33164:SF5">
    <property type="entry name" value="ORGANIC HYDROPEROXIDE RESISTANCE TRANSCRIPTIONAL REGULATOR"/>
    <property type="match status" value="1"/>
</dbReference>
<dbReference type="PROSITE" id="PS50995">
    <property type="entry name" value="HTH_MARR_2"/>
    <property type="match status" value="1"/>
</dbReference>
<keyword evidence="5" id="KW-0804">Transcription</keyword>
<dbReference type="AlphaFoldDB" id="A0A6I3SP13"/>
<dbReference type="OrthoDB" id="9806864at2"/>
<evidence type="ECO:0000256" key="3">
    <source>
        <dbReference type="ARBA" id="ARBA00023015"/>
    </source>
</evidence>
<dbReference type="EMBL" id="WNKU01000030">
    <property type="protein sequence ID" value="MTV50639.1"/>
    <property type="molecule type" value="Genomic_DNA"/>
</dbReference>
<dbReference type="SUPFAM" id="SSF46785">
    <property type="entry name" value="Winged helix' DNA-binding domain"/>
    <property type="match status" value="1"/>
</dbReference>
<protein>
    <submittedName>
        <fullName evidence="7">MarR family transcriptional regulator</fullName>
    </submittedName>
</protein>
<feature type="domain" description="HTH marR-type" evidence="6">
    <location>
        <begin position="10"/>
        <end position="144"/>
    </location>
</feature>
<dbReference type="PANTHER" id="PTHR33164">
    <property type="entry name" value="TRANSCRIPTIONAL REGULATOR, MARR FAMILY"/>
    <property type="match status" value="1"/>
</dbReference>
<accession>A0A6I3SP13</accession>
<dbReference type="SMART" id="SM00347">
    <property type="entry name" value="HTH_MARR"/>
    <property type="match status" value="1"/>
</dbReference>
<reference evidence="7 8" key="1">
    <citation type="submission" date="2019-11" db="EMBL/GenBank/DDBJ databases">
        <title>Whole-genome sequence of a the green, strictly anaerobic photosynthetic bacterium Heliobacillus mobilis DSM 6151.</title>
        <authorList>
            <person name="Kyndt J.A."/>
            <person name="Meyer T.E."/>
        </authorList>
    </citation>
    <scope>NUCLEOTIDE SEQUENCE [LARGE SCALE GENOMIC DNA]</scope>
    <source>
        <strain evidence="7 8">DSM 6151</strain>
    </source>
</reference>
<keyword evidence="2" id="KW-0963">Cytoplasm</keyword>